<evidence type="ECO:0000313" key="2">
    <source>
        <dbReference type="EMBL" id="MEU3709042.1"/>
    </source>
</evidence>
<dbReference type="Proteomes" id="UP001550853">
    <property type="component" value="Unassembled WGS sequence"/>
</dbReference>
<sequence>MGAHAATRRRDPHAARARQPDGYERPDVAAWARERTSDADLIRLVEALRRWEAADDVDPVSPVALDAIRTSAECALSLHRRGDPDGECTALLDAVSRYLSRLVAYAEDHLDTGRIVVCQTLRRARSAQQNPDQRSPEIAVAARDLVCLLGPGRELTIAGRPES</sequence>
<evidence type="ECO:0000313" key="3">
    <source>
        <dbReference type="Proteomes" id="UP001550853"/>
    </source>
</evidence>
<dbReference type="RefSeq" id="WP_030286990.1">
    <property type="nucleotide sequence ID" value="NZ_JBEZVI010000002.1"/>
</dbReference>
<evidence type="ECO:0000256" key="1">
    <source>
        <dbReference type="SAM" id="MobiDB-lite"/>
    </source>
</evidence>
<dbReference type="EMBL" id="JBEZVI010000002">
    <property type="protein sequence ID" value="MEU3709042.1"/>
    <property type="molecule type" value="Genomic_DNA"/>
</dbReference>
<protein>
    <submittedName>
        <fullName evidence="2">Uncharacterized protein</fullName>
    </submittedName>
</protein>
<comment type="caution">
    <text evidence="2">The sequence shown here is derived from an EMBL/GenBank/DDBJ whole genome shotgun (WGS) entry which is preliminary data.</text>
</comment>
<organism evidence="2 3">
    <name type="scientific">Streptomyces catenulae</name>
    <dbReference type="NCBI Taxonomy" id="66875"/>
    <lineage>
        <taxon>Bacteria</taxon>
        <taxon>Bacillati</taxon>
        <taxon>Actinomycetota</taxon>
        <taxon>Actinomycetes</taxon>
        <taxon>Kitasatosporales</taxon>
        <taxon>Streptomycetaceae</taxon>
        <taxon>Streptomyces</taxon>
    </lineage>
</organism>
<name>A0ABV2YTH4_9ACTN</name>
<keyword evidence="3" id="KW-1185">Reference proteome</keyword>
<feature type="compositionally biased region" description="Basic and acidic residues" evidence="1">
    <location>
        <begin position="8"/>
        <end position="24"/>
    </location>
</feature>
<feature type="region of interest" description="Disordered" evidence="1">
    <location>
        <begin position="1"/>
        <end position="24"/>
    </location>
</feature>
<accession>A0ABV2YTH4</accession>
<reference evidence="2 3" key="1">
    <citation type="submission" date="2024-06" db="EMBL/GenBank/DDBJ databases">
        <title>The Natural Products Discovery Center: Release of the First 8490 Sequenced Strains for Exploring Actinobacteria Biosynthetic Diversity.</title>
        <authorList>
            <person name="Kalkreuter E."/>
            <person name="Kautsar S.A."/>
            <person name="Yang D."/>
            <person name="Bader C.D."/>
            <person name="Teijaro C.N."/>
            <person name="Fluegel L."/>
            <person name="Davis C.M."/>
            <person name="Simpson J.R."/>
            <person name="Lauterbach L."/>
            <person name="Steele A.D."/>
            <person name="Gui C."/>
            <person name="Meng S."/>
            <person name="Li G."/>
            <person name="Viehrig K."/>
            <person name="Ye F."/>
            <person name="Su P."/>
            <person name="Kiefer A.F."/>
            <person name="Nichols A."/>
            <person name="Cepeda A.J."/>
            <person name="Yan W."/>
            <person name="Fan B."/>
            <person name="Jiang Y."/>
            <person name="Adhikari A."/>
            <person name="Zheng C.-J."/>
            <person name="Schuster L."/>
            <person name="Cowan T.M."/>
            <person name="Smanski M.J."/>
            <person name="Chevrette M.G."/>
            <person name="De Carvalho L.P.S."/>
            <person name="Shen B."/>
        </authorList>
    </citation>
    <scope>NUCLEOTIDE SEQUENCE [LARGE SCALE GENOMIC DNA]</scope>
    <source>
        <strain evidence="2 3">NPDC033039</strain>
    </source>
</reference>
<proteinExistence type="predicted"/>
<gene>
    <name evidence="2" type="ORF">AB0E61_02965</name>
</gene>